<dbReference type="HOGENOM" id="CLU_003703_9_0_1"/>
<name>A0A0C3B1C6_PILCF</name>
<evidence type="ECO:0000313" key="2">
    <source>
        <dbReference type="Proteomes" id="UP000054166"/>
    </source>
</evidence>
<sequence length="101" mass="12021">MIRLGATDDDLKRYQVLSKEHLNITTARIDPSLRGQRNTSLAWFWTMDVKNDTDSATGMEEFYRVHWLKAKAWRDRWAEEVTLLVNEMDWTLGFFEHRASE</sequence>
<dbReference type="EMBL" id="KN833541">
    <property type="protein sequence ID" value="KIM71052.1"/>
    <property type="molecule type" value="Genomic_DNA"/>
</dbReference>
<gene>
    <name evidence="1" type="ORF">PILCRDRAFT_33210</name>
</gene>
<dbReference type="InParanoid" id="A0A0C3B1C6"/>
<reference evidence="2" key="2">
    <citation type="submission" date="2015-01" db="EMBL/GenBank/DDBJ databases">
        <title>Evolutionary Origins and Diversification of the Mycorrhizal Mutualists.</title>
        <authorList>
            <consortium name="DOE Joint Genome Institute"/>
            <consortium name="Mycorrhizal Genomics Consortium"/>
            <person name="Kohler A."/>
            <person name="Kuo A."/>
            <person name="Nagy L.G."/>
            <person name="Floudas D."/>
            <person name="Copeland A."/>
            <person name="Barry K.W."/>
            <person name="Cichocki N."/>
            <person name="Veneault-Fourrey C."/>
            <person name="LaButti K."/>
            <person name="Lindquist E.A."/>
            <person name="Lipzen A."/>
            <person name="Lundell T."/>
            <person name="Morin E."/>
            <person name="Murat C."/>
            <person name="Riley R."/>
            <person name="Ohm R."/>
            <person name="Sun H."/>
            <person name="Tunlid A."/>
            <person name="Henrissat B."/>
            <person name="Grigoriev I.V."/>
            <person name="Hibbett D.S."/>
            <person name="Martin F."/>
        </authorList>
    </citation>
    <scope>NUCLEOTIDE SEQUENCE [LARGE SCALE GENOMIC DNA]</scope>
    <source>
        <strain evidence="2">F 1598</strain>
    </source>
</reference>
<proteinExistence type="predicted"/>
<dbReference type="Proteomes" id="UP000054166">
    <property type="component" value="Unassembled WGS sequence"/>
</dbReference>
<reference evidence="1 2" key="1">
    <citation type="submission" date="2014-04" db="EMBL/GenBank/DDBJ databases">
        <authorList>
            <consortium name="DOE Joint Genome Institute"/>
            <person name="Kuo A."/>
            <person name="Tarkka M."/>
            <person name="Buscot F."/>
            <person name="Kohler A."/>
            <person name="Nagy L.G."/>
            <person name="Floudas D."/>
            <person name="Copeland A."/>
            <person name="Barry K.W."/>
            <person name="Cichocki N."/>
            <person name="Veneault-Fourrey C."/>
            <person name="LaButti K."/>
            <person name="Lindquist E.A."/>
            <person name="Lipzen A."/>
            <person name="Lundell T."/>
            <person name="Morin E."/>
            <person name="Murat C."/>
            <person name="Sun H."/>
            <person name="Tunlid A."/>
            <person name="Henrissat B."/>
            <person name="Grigoriev I.V."/>
            <person name="Hibbett D.S."/>
            <person name="Martin F."/>
            <person name="Nordberg H.P."/>
            <person name="Cantor M.N."/>
            <person name="Hua S.X."/>
        </authorList>
    </citation>
    <scope>NUCLEOTIDE SEQUENCE [LARGE SCALE GENOMIC DNA]</scope>
    <source>
        <strain evidence="1 2">F 1598</strain>
    </source>
</reference>
<dbReference type="STRING" id="765440.A0A0C3B1C6"/>
<dbReference type="AlphaFoldDB" id="A0A0C3B1C6"/>
<organism evidence="1 2">
    <name type="scientific">Piloderma croceum (strain F 1598)</name>
    <dbReference type="NCBI Taxonomy" id="765440"/>
    <lineage>
        <taxon>Eukaryota</taxon>
        <taxon>Fungi</taxon>
        <taxon>Dikarya</taxon>
        <taxon>Basidiomycota</taxon>
        <taxon>Agaricomycotina</taxon>
        <taxon>Agaricomycetes</taxon>
        <taxon>Agaricomycetidae</taxon>
        <taxon>Atheliales</taxon>
        <taxon>Atheliaceae</taxon>
        <taxon>Piloderma</taxon>
    </lineage>
</organism>
<feature type="non-terminal residue" evidence="1">
    <location>
        <position position="101"/>
    </location>
</feature>
<dbReference type="OrthoDB" id="3265433at2759"/>
<accession>A0A0C3B1C6</accession>
<protein>
    <submittedName>
        <fullName evidence="1">Uncharacterized protein</fullName>
    </submittedName>
</protein>
<keyword evidence="2" id="KW-1185">Reference proteome</keyword>
<evidence type="ECO:0000313" key="1">
    <source>
        <dbReference type="EMBL" id="KIM71052.1"/>
    </source>
</evidence>